<dbReference type="InterPro" id="IPR038281">
    <property type="entry name" value="RTP801-like_C_sf"/>
</dbReference>
<evidence type="ECO:0000256" key="1">
    <source>
        <dbReference type="ARBA" id="ARBA00004496"/>
    </source>
</evidence>
<reference evidence="7" key="1">
    <citation type="submission" date="2025-08" db="UniProtKB">
        <authorList>
            <consortium name="Ensembl"/>
        </authorList>
    </citation>
    <scope>IDENTIFICATION</scope>
</reference>
<evidence type="ECO:0000256" key="5">
    <source>
        <dbReference type="ARBA" id="ARBA00039359"/>
    </source>
</evidence>
<feature type="region of interest" description="Disordered" evidence="6">
    <location>
        <begin position="1"/>
        <end position="33"/>
    </location>
</feature>
<accession>A0A8B9PCB2</accession>
<dbReference type="GO" id="GO:0009968">
    <property type="term" value="P:negative regulation of signal transduction"/>
    <property type="evidence" value="ECO:0007669"/>
    <property type="project" value="InterPro"/>
</dbReference>
<dbReference type="GO" id="GO:0005737">
    <property type="term" value="C:cytoplasm"/>
    <property type="evidence" value="ECO:0007669"/>
    <property type="project" value="UniProtKB-SubCell"/>
</dbReference>
<sequence>MVATASLSSKSPARVSEQIQGGFPQPDVTGPEPSLSEAVFEEAACHTLVKVLEKCRSRSKQTKLCCSKVLVSKKLSEEIAQDVLWLSSTEPCETGNAYKKLDRIACDPSVVPTFDFKNEQPKTSMCFTFLSLGQVSLEIKVNRQKSLHFAPKFFACPARY</sequence>
<dbReference type="Proteomes" id="UP000694424">
    <property type="component" value="Unplaced"/>
</dbReference>
<keyword evidence="8" id="KW-1185">Reference proteome</keyword>
<evidence type="ECO:0000313" key="7">
    <source>
        <dbReference type="Ensembl" id="ENSAOWP00000008561.1"/>
    </source>
</evidence>
<keyword evidence="3" id="KW-0963">Cytoplasm</keyword>
<proteinExistence type="inferred from homology"/>
<evidence type="ECO:0000256" key="3">
    <source>
        <dbReference type="ARBA" id="ARBA00022490"/>
    </source>
</evidence>
<dbReference type="Ensembl" id="ENSAOWT00000009685.1">
    <property type="protein sequence ID" value="ENSAOWP00000008561.1"/>
    <property type="gene ID" value="ENSAOWG00000005878.1"/>
</dbReference>
<name>A0A8B9PCB2_APTOW</name>
<comment type="similarity">
    <text evidence="2">Belongs to the DDIT4 family.</text>
</comment>
<comment type="function">
    <text evidence="4">Inhibits cell growth by regulating the TOR signaling pathway upstream of the TSC1-TSC2 complex and downstream of AKT1.</text>
</comment>
<dbReference type="InterPro" id="IPR012918">
    <property type="entry name" value="RTP801-like"/>
</dbReference>
<dbReference type="PANTHER" id="PTHR12478">
    <property type="entry name" value="DNA-DAMAGE-INDUCIBLE TRANSCRIPT 4 PROTEIN DDIT4"/>
    <property type="match status" value="1"/>
</dbReference>
<feature type="compositionally biased region" description="Polar residues" evidence="6">
    <location>
        <begin position="1"/>
        <end position="11"/>
    </location>
</feature>
<dbReference type="Gene3D" id="3.90.470.40">
    <property type="entry name" value="RTP801-like"/>
    <property type="match status" value="1"/>
</dbReference>
<evidence type="ECO:0000256" key="2">
    <source>
        <dbReference type="ARBA" id="ARBA00010670"/>
    </source>
</evidence>
<evidence type="ECO:0000313" key="8">
    <source>
        <dbReference type="Proteomes" id="UP000694424"/>
    </source>
</evidence>
<protein>
    <recommendedName>
        <fullName evidence="5">DNA damage-inducible transcript 4-like protein</fullName>
    </recommendedName>
</protein>
<dbReference type="Pfam" id="PF07809">
    <property type="entry name" value="RTP801_C"/>
    <property type="match status" value="1"/>
</dbReference>
<evidence type="ECO:0000256" key="6">
    <source>
        <dbReference type="SAM" id="MobiDB-lite"/>
    </source>
</evidence>
<organism evidence="7 8">
    <name type="scientific">Apteryx owenii</name>
    <name type="common">Little spotted kiwi</name>
    <dbReference type="NCBI Taxonomy" id="8824"/>
    <lineage>
        <taxon>Eukaryota</taxon>
        <taxon>Metazoa</taxon>
        <taxon>Chordata</taxon>
        <taxon>Craniata</taxon>
        <taxon>Vertebrata</taxon>
        <taxon>Euteleostomi</taxon>
        <taxon>Archelosauria</taxon>
        <taxon>Archosauria</taxon>
        <taxon>Dinosauria</taxon>
        <taxon>Saurischia</taxon>
        <taxon>Theropoda</taxon>
        <taxon>Coelurosauria</taxon>
        <taxon>Aves</taxon>
        <taxon>Palaeognathae</taxon>
        <taxon>Apterygiformes</taxon>
        <taxon>Apterygidae</taxon>
        <taxon>Apteryx</taxon>
    </lineage>
</organism>
<evidence type="ECO:0000256" key="4">
    <source>
        <dbReference type="ARBA" id="ARBA00037487"/>
    </source>
</evidence>
<dbReference type="AlphaFoldDB" id="A0A8B9PCB2"/>
<dbReference type="PANTHER" id="PTHR12478:SF17">
    <property type="entry name" value="DNA DAMAGE-INDUCIBLE TRANSCRIPT 4-LIKE PROTEIN"/>
    <property type="match status" value="1"/>
</dbReference>
<comment type="subcellular location">
    <subcellularLocation>
        <location evidence="1">Cytoplasm</location>
    </subcellularLocation>
</comment>
<reference evidence="7" key="2">
    <citation type="submission" date="2025-09" db="UniProtKB">
        <authorList>
            <consortium name="Ensembl"/>
        </authorList>
    </citation>
    <scope>IDENTIFICATION</scope>
</reference>